<evidence type="ECO:0000256" key="6">
    <source>
        <dbReference type="SAM" id="Phobius"/>
    </source>
</evidence>
<dbReference type="Pfam" id="PF00672">
    <property type="entry name" value="HAMP"/>
    <property type="match status" value="1"/>
</dbReference>
<keyword evidence="10" id="KW-1185">Reference proteome</keyword>
<feature type="domain" description="HAMP" evidence="8">
    <location>
        <begin position="232"/>
        <end position="286"/>
    </location>
</feature>
<comment type="similarity">
    <text evidence="3">Belongs to the methyl-accepting chemotaxis (MCP) protein family.</text>
</comment>
<dbReference type="AlphaFoldDB" id="E3BM95"/>
<evidence type="ECO:0000256" key="5">
    <source>
        <dbReference type="SAM" id="Coils"/>
    </source>
</evidence>
<feature type="transmembrane region" description="Helical" evidence="6">
    <location>
        <begin position="207"/>
        <end position="230"/>
    </location>
</feature>
<dbReference type="Pfam" id="PF00015">
    <property type="entry name" value="MCPsignal"/>
    <property type="match status" value="1"/>
</dbReference>
<evidence type="ECO:0000256" key="2">
    <source>
        <dbReference type="ARBA" id="ARBA00023224"/>
    </source>
</evidence>
<evidence type="ECO:0000313" key="10">
    <source>
        <dbReference type="Proteomes" id="UP000002943"/>
    </source>
</evidence>
<name>E3BM95_9VIBR</name>
<dbReference type="SUPFAM" id="SSF58104">
    <property type="entry name" value="Methyl-accepting chemotaxis protein (MCP) signaling domain"/>
    <property type="match status" value="1"/>
</dbReference>
<dbReference type="PANTHER" id="PTHR32089">
    <property type="entry name" value="METHYL-ACCEPTING CHEMOTAXIS PROTEIN MCPB"/>
    <property type="match status" value="1"/>
</dbReference>
<evidence type="ECO:0000256" key="3">
    <source>
        <dbReference type="ARBA" id="ARBA00029447"/>
    </source>
</evidence>
<feature type="domain" description="Methyl-accepting transducer" evidence="7">
    <location>
        <begin position="291"/>
        <end position="548"/>
    </location>
</feature>
<dbReference type="FunFam" id="1.10.287.950:FF:000001">
    <property type="entry name" value="Methyl-accepting chemotaxis sensory transducer"/>
    <property type="match status" value="1"/>
</dbReference>
<dbReference type="PANTHER" id="PTHR32089:SF112">
    <property type="entry name" value="LYSOZYME-LIKE PROTEIN-RELATED"/>
    <property type="match status" value="1"/>
</dbReference>
<reference evidence="9 10" key="1">
    <citation type="journal article" date="2012" name="Int. J. Syst. Evol. Microbiol.">
        <title>Vibrio caribbeanicus sp. nov., isolated from the marine sponge Scleritoderma cyanea.</title>
        <authorList>
            <person name="Hoffmann M."/>
            <person name="Monday S.R."/>
            <person name="Allard M.W."/>
            <person name="Strain E.A."/>
            <person name="Whittaker P."/>
            <person name="Naum M."/>
            <person name="McCarthy P.J."/>
            <person name="Lopez J.V."/>
            <person name="Fischer M."/>
            <person name="Brown E.W."/>
        </authorList>
    </citation>
    <scope>NUCLEOTIDE SEQUENCE [LARGE SCALE GENOMIC DNA]</scope>
    <source>
        <strain evidence="9 10">ATCC BAA-2122</strain>
    </source>
</reference>
<evidence type="ECO:0000259" key="8">
    <source>
        <dbReference type="PROSITE" id="PS50885"/>
    </source>
</evidence>
<dbReference type="eggNOG" id="COG0840">
    <property type="taxonomic scope" value="Bacteria"/>
</dbReference>
<feature type="transmembrane region" description="Helical" evidence="6">
    <location>
        <begin position="12"/>
        <end position="31"/>
    </location>
</feature>
<dbReference type="OrthoDB" id="7054443at2"/>
<dbReference type="RefSeq" id="WP_009602212.1">
    <property type="nucleotide sequence ID" value="NZ_AEIU01000086.1"/>
</dbReference>
<dbReference type="SMART" id="SM00283">
    <property type="entry name" value="MA"/>
    <property type="match status" value="1"/>
</dbReference>
<dbReference type="CDD" id="cd11386">
    <property type="entry name" value="MCP_signal"/>
    <property type="match status" value="1"/>
</dbReference>
<dbReference type="GO" id="GO:0006935">
    <property type="term" value="P:chemotaxis"/>
    <property type="evidence" value="ECO:0007669"/>
    <property type="project" value="InterPro"/>
</dbReference>
<dbReference type="PROSITE" id="PS50885">
    <property type="entry name" value="HAMP"/>
    <property type="match status" value="1"/>
</dbReference>
<dbReference type="InterPro" id="IPR003660">
    <property type="entry name" value="HAMP_dom"/>
</dbReference>
<protein>
    <submittedName>
        <fullName evidence="9">Methyl-accepting chemotaxis sensory transducer</fullName>
    </submittedName>
</protein>
<comment type="subcellular location">
    <subcellularLocation>
        <location evidence="1">Membrane</location>
    </subcellularLocation>
</comment>
<accession>E3BM95</accession>
<gene>
    <name evidence="9" type="ORF">VIBC2010_14049</name>
</gene>
<dbReference type="InterPro" id="IPR004090">
    <property type="entry name" value="Chemotax_Me-accpt_rcpt"/>
</dbReference>
<evidence type="ECO:0000259" key="7">
    <source>
        <dbReference type="PROSITE" id="PS50111"/>
    </source>
</evidence>
<dbReference type="Proteomes" id="UP000002943">
    <property type="component" value="Unassembled WGS sequence"/>
</dbReference>
<dbReference type="SMART" id="SM00304">
    <property type="entry name" value="HAMP"/>
    <property type="match status" value="1"/>
</dbReference>
<keyword evidence="5" id="KW-0175">Coiled coil</keyword>
<evidence type="ECO:0000313" key="9">
    <source>
        <dbReference type="EMBL" id="EFP95807.1"/>
    </source>
</evidence>
<dbReference type="EMBL" id="AEIU01000086">
    <property type="protein sequence ID" value="EFP95807.1"/>
    <property type="molecule type" value="Genomic_DNA"/>
</dbReference>
<sequence length="563" mass="61807">MLSRLMIAQKILLLGLTQILLMIILGGYAIYQMDKIGLALIDIAEEDIPLTKMLTKVTEHQLEQAIYFERALIKAIRVEQGLESKANFDKYKNKVHDLTVKTEKEIFEVEKFIEHAIPLLHSEKAKLKFENLLIELKKVEKSYSTLVDEVDEVMALGASGEIKKMLKYAYKVEAHEDELDQALIKILDDVQNFTLDTALQAEKDEIVALQIMTVMAIVAVTVGLLLCIVITRAIKKPIVELIERIDEVANGDGDLTVQLEVSSDDETGIVADSFNKFLTVLRGSISQVKERADELKESSDVTSTTLRKTLQNAEQQRQDIEQVATAINQMNESTQEVANSASQASSVTDDVKKDVLEGHKEALEIQHIIEELSQEVTSSSVVIETLVSETNNIGQVLESIQGIAEQTNLLALNAAIEAARAGETGRGFAVVADEVRSLAKRTQDATVDIQKLVERLQSEAQNAVTSMKKGTETAELCLARSTESANTFSRAAESVSKVAELNIQIAASAEEQSSATADLDGNLSNIKSLAEETTSDTQSSSAASEEIAQTARDLHQNVSKFKC</sequence>
<dbReference type="GO" id="GO:0004888">
    <property type="term" value="F:transmembrane signaling receptor activity"/>
    <property type="evidence" value="ECO:0007669"/>
    <property type="project" value="InterPro"/>
</dbReference>
<dbReference type="InterPro" id="IPR004089">
    <property type="entry name" value="MCPsignal_dom"/>
</dbReference>
<organism evidence="9 10">
    <name type="scientific">Vibrio caribbeanicus ATCC BAA-2122</name>
    <dbReference type="NCBI Taxonomy" id="796620"/>
    <lineage>
        <taxon>Bacteria</taxon>
        <taxon>Pseudomonadati</taxon>
        <taxon>Pseudomonadota</taxon>
        <taxon>Gammaproteobacteria</taxon>
        <taxon>Vibrionales</taxon>
        <taxon>Vibrionaceae</taxon>
        <taxon>Vibrio</taxon>
    </lineage>
</organism>
<keyword evidence="2 4" id="KW-0807">Transducer</keyword>
<evidence type="ECO:0000256" key="4">
    <source>
        <dbReference type="PROSITE-ProRule" id="PRU00284"/>
    </source>
</evidence>
<keyword evidence="6" id="KW-1133">Transmembrane helix</keyword>
<dbReference type="STRING" id="796620.VIBC2010_14049"/>
<dbReference type="Gene3D" id="1.10.287.950">
    <property type="entry name" value="Methyl-accepting chemotaxis protein"/>
    <property type="match status" value="1"/>
</dbReference>
<keyword evidence="6" id="KW-0812">Transmembrane</keyword>
<dbReference type="PRINTS" id="PR00260">
    <property type="entry name" value="CHEMTRNSDUCR"/>
</dbReference>
<comment type="caution">
    <text evidence="9">The sequence shown here is derived from an EMBL/GenBank/DDBJ whole genome shotgun (WGS) entry which is preliminary data.</text>
</comment>
<evidence type="ECO:0000256" key="1">
    <source>
        <dbReference type="ARBA" id="ARBA00004370"/>
    </source>
</evidence>
<dbReference type="GO" id="GO:0016020">
    <property type="term" value="C:membrane"/>
    <property type="evidence" value="ECO:0007669"/>
    <property type="project" value="UniProtKB-SubCell"/>
</dbReference>
<feature type="coiled-coil region" evidence="5">
    <location>
        <begin position="303"/>
        <end position="333"/>
    </location>
</feature>
<dbReference type="PROSITE" id="PS50111">
    <property type="entry name" value="CHEMOTAXIS_TRANSDUC_2"/>
    <property type="match status" value="1"/>
</dbReference>
<dbReference type="CDD" id="cd06225">
    <property type="entry name" value="HAMP"/>
    <property type="match status" value="1"/>
</dbReference>
<keyword evidence="6" id="KW-0472">Membrane</keyword>
<dbReference type="GO" id="GO:0007165">
    <property type="term" value="P:signal transduction"/>
    <property type="evidence" value="ECO:0007669"/>
    <property type="project" value="UniProtKB-KW"/>
</dbReference>
<proteinExistence type="inferred from homology"/>